<name>A0ABX1E5T4_9PROT</name>
<feature type="region of interest" description="Disordered" evidence="1">
    <location>
        <begin position="1"/>
        <end position="20"/>
    </location>
</feature>
<dbReference type="Proteomes" id="UP000787635">
    <property type="component" value="Unassembled WGS sequence"/>
</dbReference>
<dbReference type="Gene3D" id="3.40.50.12370">
    <property type="match status" value="1"/>
</dbReference>
<dbReference type="InterPro" id="IPR006016">
    <property type="entry name" value="UspA"/>
</dbReference>
<dbReference type="Pfam" id="PF00582">
    <property type="entry name" value="Usp"/>
    <property type="match status" value="1"/>
</dbReference>
<protein>
    <submittedName>
        <fullName evidence="3">Universal stress protein</fullName>
    </submittedName>
</protein>
<sequence length="81" mass="8354">MSQSELQAGPGTPGWRSRVAPLLDHGPAQALICDDGQAGRVPRVVLGTRGRSGLAGFLPGSVARHLLACLPCDAMTIRPPA</sequence>
<accession>A0ABX1E5T4</accession>
<reference evidence="3 4" key="1">
    <citation type="submission" date="2020-03" db="EMBL/GenBank/DDBJ databases">
        <title>Roseomonas selenitidurans sp. nov. isolated from urban soil.</title>
        <authorList>
            <person name="Liu H."/>
        </authorList>
    </citation>
    <scope>NUCLEOTIDE SEQUENCE [LARGE SCALE GENOMIC DNA]</scope>
    <source>
        <strain evidence="3 4">BU-1</strain>
    </source>
</reference>
<comment type="caution">
    <text evidence="3">The sequence shown here is derived from an EMBL/GenBank/DDBJ whole genome shotgun (WGS) entry which is preliminary data.</text>
</comment>
<dbReference type="RefSeq" id="WP_168032774.1">
    <property type="nucleotide sequence ID" value="NZ_JAAVNE010000028.1"/>
</dbReference>
<feature type="domain" description="UspA" evidence="2">
    <location>
        <begin position="26"/>
        <end position="78"/>
    </location>
</feature>
<evidence type="ECO:0000313" key="4">
    <source>
        <dbReference type="Proteomes" id="UP000787635"/>
    </source>
</evidence>
<evidence type="ECO:0000256" key="1">
    <source>
        <dbReference type="SAM" id="MobiDB-lite"/>
    </source>
</evidence>
<dbReference type="EMBL" id="JAAVNE010000028">
    <property type="protein sequence ID" value="NKC32551.1"/>
    <property type="molecule type" value="Genomic_DNA"/>
</dbReference>
<proteinExistence type="predicted"/>
<gene>
    <name evidence="3" type="ORF">HEQ75_16920</name>
</gene>
<dbReference type="SUPFAM" id="SSF52402">
    <property type="entry name" value="Adenine nucleotide alpha hydrolases-like"/>
    <property type="match status" value="1"/>
</dbReference>
<evidence type="ECO:0000259" key="2">
    <source>
        <dbReference type="Pfam" id="PF00582"/>
    </source>
</evidence>
<organism evidence="3 4">
    <name type="scientific">Falsiroseomonas selenitidurans</name>
    <dbReference type="NCBI Taxonomy" id="2716335"/>
    <lineage>
        <taxon>Bacteria</taxon>
        <taxon>Pseudomonadati</taxon>
        <taxon>Pseudomonadota</taxon>
        <taxon>Alphaproteobacteria</taxon>
        <taxon>Acetobacterales</taxon>
        <taxon>Roseomonadaceae</taxon>
        <taxon>Falsiroseomonas</taxon>
    </lineage>
</organism>
<evidence type="ECO:0000313" key="3">
    <source>
        <dbReference type="EMBL" id="NKC32551.1"/>
    </source>
</evidence>
<keyword evidence="4" id="KW-1185">Reference proteome</keyword>